<comment type="caution">
    <text evidence="5">The sequence shown here is derived from an EMBL/GenBank/DDBJ whole genome shotgun (WGS) entry which is preliminary data.</text>
</comment>
<accession>A0ABW4CQU1</accession>
<evidence type="ECO:0000259" key="4">
    <source>
        <dbReference type="PROSITE" id="PS01124"/>
    </source>
</evidence>
<name>A0ABW4CQU1_9LACO</name>
<reference evidence="6" key="1">
    <citation type="journal article" date="2019" name="Int. J. Syst. Evol. Microbiol.">
        <title>The Global Catalogue of Microorganisms (GCM) 10K type strain sequencing project: providing services to taxonomists for standard genome sequencing and annotation.</title>
        <authorList>
            <consortium name="The Broad Institute Genomics Platform"/>
            <consortium name="The Broad Institute Genome Sequencing Center for Infectious Disease"/>
            <person name="Wu L."/>
            <person name="Ma J."/>
        </authorList>
    </citation>
    <scope>NUCLEOTIDE SEQUENCE [LARGE SCALE GENOMIC DNA]</scope>
    <source>
        <strain evidence="6">CCM 8947</strain>
    </source>
</reference>
<gene>
    <name evidence="5" type="ORF">ACFQ47_05565</name>
</gene>
<keyword evidence="3" id="KW-0804">Transcription</keyword>
<dbReference type="Pfam" id="PF12833">
    <property type="entry name" value="HTH_18"/>
    <property type="match status" value="1"/>
</dbReference>
<evidence type="ECO:0000313" key="6">
    <source>
        <dbReference type="Proteomes" id="UP001597192"/>
    </source>
</evidence>
<dbReference type="SUPFAM" id="SSF46689">
    <property type="entry name" value="Homeodomain-like"/>
    <property type="match status" value="1"/>
</dbReference>
<feature type="domain" description="HTH araC/xylS-type" evidence="4">
    <location>
        <begin position="1"/>
        <end position="65"/>
    </location>
</feature>
<dbReference type="EMBL" id="JBHTOG010000023">
    <property type="protein sequence ID" value="MFD1432150.1"/>
    <property type="molecule type" value="Genomic_DNA"/>
</dbReference>
<dbReference type="Gene3D" id="1.10.10.60">
    <property type="entry name" value="Homeodomain-like"/>
    <property type="match status" value="1"/>
</dbReference>
<keyword evidence="6" id="KW-1185">Reference proteome</keyword>
<evidence type="ECO:0000256" key="1">
    <source>
        <dbReference type="ARBA" id="ARBA00023015"/>
    </source>
</evidence>
<keyword evidence="1" id="KW-0805">Transcription regulation</keyword>
<dbReference type="SMART" id="SM00342">
    <property type="entry name" value="HTH_ARAC"/>
    <property type="match status" value="1"/>
</dbReference>
<evidence type="ECO:0000256" key="2">
    <source>
        <dbReference type="ARBA" id="ARBA00023125"/>
    </source>
</evidence>
<dbReference type="Proteomes" id="UP001597192">
    <property type="component" value="Unassembled WGS sequence"/>
</dbReference>
<dbReference type="InterPro" id="IPR009057">
    <property type="entry name" value="Homeodomain-like_sf"/>
</dbReference>
<sequence length="66" mass="7608">MSREMGLTFQQYLTQLRLARAAQQLKTSGSAIETIAFASGFTSMRAFDQHFRETYHCTPRAYRDRG</sequence>
<protein>
    <submittedName>
        <fullName evidence="5">Helix-turn-helix domain-containing protein</fullName>
    </submittedName>
</protein>
<dbReference type="PROSITE" id="PS01124">
    <property type="entry name" value="HTH_ARAC_FAMILY_2"/>
    <property type="match status" value="1"/>
</dbReference>
<dbReference type="PANTHER" id="PTHR43280">
    <property type="entry name" value="ARAC-FAMILY TRANSCRIPTIONAL REGULATOR"/>
    <property type="match status" value="1"/>
</dbReference>
<evidence type="ECO:0000313" key="5">
    <source>
        <dbReference type="EMBL" id="MFD1432150.1"/>
    </source>
</evidence>
<keyword evidence="2" id="KW-0238">DNA-binding</keyword>
<dbReference type="InterPro" id="IPR018060">
    <property type="entry name" value="HTH_AraC"/>
</dbReference>
<evidence type="ECO:0000256" key="3">
    <source>
        <dbReference type="ARBA" id="ARBA00023163"/>
    </source>
</evidence>
<organism evidence="5 6">
    <name type="scientific">Lacticaseibacillus yichunensis</name>
    <dbReference type="NCBI Taxonomy" id="2486015"/>
    <lineage>
        <taxon>Bacteria</taxon>
        <taxon>Bacillati</taxon>
        <taxon>Bacillota</taxon>
        <taxon>Bacilli</taxon>
        <taxon>Lactobacillales</taxon>
        <taxon>Lactobacillaceae</taxon>
        <taxon>Lacticaseibacillus</taxon>
    </lineage>
</organism>
<dbReference type="RefSeq" id="WP_225423268.1">
    <property type="nucleotide sequence ID" value="NZ_JBHTOG010000023.1"/>
</dbReference>
<dbReference type="PANTHER" id="PTHR43280:SF2">
    <property type="entry name" value="HTH-TYPE TRANSCRIPTIONAL REGULATOR EXSA"/>
    <property type="match status" value="1"/>
</dbReference>
<proteinExistence type="predicted"/>